<protein>
    <submittedName>
        <fullName evidence="2">Uncharacterized protein</fullName>
    </submittedName>
</protein>
<sequence length="117" mass="13026">MSLYSYSSSSLKSSESSNSYRLLSTSSLTTVSSQIGSNGTRRNLTTDDEQWPTPPEDENQSWQIEKSVNIKNEQLNKNGCVIKAIMTNERIVLYDSSSTQSTIIPGKHISMKVVFNV</sequence>
<dbReference type="EMBL" id="CAJNON010000296">
    <property type="protein sequence ID" value="CAF1177337.1"/>
    <property type="molecule type" value="Genomic_DNA"/>
</dbReference>
<evidence type="ECO:0000313" key="4">
    <source>
        <dbReference type="Proteomes" id="UP000663891"/>
    </source>
</evidence>
<evidence type="ECO:0000256" key="1">
    <source>
        <dbReference type="SAM" id="MobiDB-lite"/>
    </source>
</evidence>
<feature type="region of interest" description="Disordered" evidence="1">
    <location>
        <begin position="26"/>
        <end position="62"/>
    </location>
</feature>
<dbReference type="EMBL" id="CAJOAY010005318">
    <property type="protein sequence ID" value="CAF4103381.1"/>
    <property type="molecule type" value="Genomic_DNA"/>
</dbReference>
<name>A0A814USL9_9BILA</name>
<feature type="compositionally biased region" description="Polar residues" evidence="1">
    <location>
        <begin position="34"/>
        <end position="43"/>
    </location>
</feature>
<evidence type="ECO:0000313" key="2">
    <source>
        <dbReference type="EMBL" id="CAF1177337.1"/>
    </source>
</evidence>
<dbReference type="AlphaFoldDB" id="A0A814USL9"/>
<gene>
    <name evidence="3" type="ORF">OKA104_LOCUS35802</name>
    <name evidence="2" type="ORF">VCS650_LOCUS24280</name>
</gene>
<organism evidence="2 4">
    <name type="scientific">Adineta steineri</name>
    <dbReference type="NCBI Taxonomy" id="433720"/>
    <lineage>
        <taxon>Eukaryota</taxon>
        <taxon>Metazoa</taxon>
        <taxon>Spiralia</taxon>
        <taxon>Gnathifera</taxon>
        <taxon>Rotifera</taxon>
        <taxon>Eurotatoria</taxon>
        <taxon>Bdelloidea</taxon>
        <taxon>Adinetida</taxon>
        <taxon>Adinetidae</taxon>
        <taxon>Adineta</taxon>
    </lineage>
</organism>
<accession>A0A814USL9</accession>
<feature type="compositionally biased region" description="Acidic residues" evidence="1">
    <location>
        <begin position="46"/>
        <end position="59"/>
    </location>
</feature>
<dbReference type="Proteomes" id="UP000663891">
    <property type="component" value="Unassembled WGS sequence"/>
</dbReference>
<dbReference type="Proteomes" id="UP000663881">
    <property type="component" value="Unassembled WGS sequence"/>
</dbReference>
<reference evidence="2" key="1">
    <citation type="submission" date="2021-02" db="EMBL/GenBank/DDBJ databases">
        <authorList>
            <person name="Nowell W R."/>
        </authorList>
    </citation>
    <scope>NUCLEOTIDE SEQUENCE</scope>
</reference>
<evidence type="ECO:0000313" key="3">
    <source>
        <dbReference type="EMBL" id="CAF4103381.1"/>
    </source>
</evidence>
<proteinExistence type="predicted"/>
<dbReference type="OrthoDB" id="10039739at2759"/>
<comment type="caution">
    <text evidence="2">The sequence shown here is derived from an EMBL/GenBank/DDBJ whole genome shotgun (WGS) entry which is preliminary data.</text>
</comment>